<evidence type="ECO:0000256" key="3">
    <source>
        <dbReference type="ARBA" id="ARBA00022801"/>
    </source>
</evidence>
<dbReference type="PANTHER" id="PTHR34276">
    <property type="entry name" value="MINI-RIBONUCLEASE 3"/>
    <property type="match status" value="1"/>
</dbReference>
<feature type="chain" id="PRO_5044271511" description="RNase III domain-containing protein" evidence="4">
    <location>
        <begin position="20"/>
        <end position="166"/>
    </location>
</feature>
<evidence type="ECO:0000259" key="5">
    <source>
        <dbReference type="Pfam" id="PF00636"/>
    </source>
</evidence>
<dbReference type="HAMAP" id="MF_01468">
    <property type="entry name" value="RNase_Mini_III"/>
    <property type="match status" value="1"/>
</dbReference>
<dbReference type="EMBL" id="JBGBPQ010000013">
    <property type="protein sequence ID" value="KAL1512170.1"/>
    <property type="molecule type" value="Genomic_DNA"/>
</dbReference>
<keyword evidence="3" id="KW-0378">Hydrolase</keyword>
<protein>
    <recommendedName>
        <fullName evidence="5">RNase III domain-containing protein</fullName>
    </recommendedName>
</protein>
<organism evidence="6 7">
    <name type="scientific">Prymnesium parvum</name>
    <name type="common">Toxic golden alga</name>
    <dbReference type="NCBI Taxonomy" id="97485"/>
    <lineage>
        <taxon>Eukaryota</taxon>
        <taxon>Haptista</taxon>
        <taxon>Haptophyta</taxon>
        <taxon>Prymnesiophyceae</taxon>
        <taxon>Prymnesiales</taxon>
        <taxon>Prymnesiaceae</taxon>
        <taxon>Prymnesium</taxon>
    </lineage>
</organism>
<keyword evidence="4" id="KW-0732">Signal</keyword>
<feature type="signal peptide" evidence="4">
    <location>
        <begin position="1"/>
        <end position="19"/>
    </location>
</feature>
<dbReference type="PANTHER" id="PTHR34276:SF1">
    <property type="entry name" value="MINI-RIBONUCLEASE 3"/>
    <property type="match status" value="1"/>
</dbReference>
<proteinExistence type="inferred from homology"/>
<reference evidence="6 7" key="1">
    <citation type="journal article" date="2024" name="Science">
        <title>Giant polyketide synthase enzymes in the biosynthesis of giant marine polyether toxins.</title>
        <authorList>
            <person name="Fallon T.R."/>
            <person name="Shende V.V."/>
            <person name="Wierzbicki I.H."/>
            <person name="Pendleton A.L."/>
            <person name="Watervoot N.F."/>
            <person name="Auber R.P."/>
            <person name="Gonzalez D.J."/>
            <person name="Wisecaver J.H."/>
            <person name="Moore B.S."/>
        </authorList>
    </citation>
    <scope>NUCLEOTIDE SEQUENCE [LARGE SCALE GENOMIC DNA]</scope>
    <source>
        <strain evidence="6 7">12B1</strain>
    </source>
</reference>
<dbReference type="GO" id="GO:0006396">
    <property type="term" value="P:RNA processing"/>
    <property type="evidence" value="ECO:0007669"/>
    <property type="project" value="InterPro"/>
</dbReference>
<dbReference type="InterPro" id="IPR036389">
    <property type="entry name" value="RNase_III_sf"/>
</dbReference>
<keyword evidence="1" id="KW-0540">Nuclease</keyword>
<keyword evidence="7" id="KW-1185">Reference proteome</keyword>
<keyword evidence="2" id="KW-0255">Endonuclease</keyword>
<evidence type="ECO:0000313" key="7">
    <source>
        <dbReference type="Proteomes" id="UP001515480"/>
    </source>
</evidence>
<dbReference type="Proteomes" id="UP001515480">
    <property type="component" value="Unassembled WGS sequence"/>
</dbReference>
<accession>A0AB34J5S3</accession>
<evidence type="ECO:0000313" key="6">
    <source>
        <dbReference type="EMBL" id="KAL1512170.1"/>
    </source>
</evidence>
<dbReference type="GO" id="GO:0004525">
    <property type="term" value="F:ribonuclease III activity"/>
    <property type="evidence" value="ECO:0007669"/>
    <property type="project" value="InterPro"/>
</dbReference>
<dbReference type="InterPro" id="IPR008226">
    <property type="entry name" value="Mini3_fam"/>
</dbReference>
<sequence length="166" mass="18301">MVVLFCAWLGVSTHPLGWCKESVTRLAVPTALAGGSPTLDEVLGRTSPAVLAYLGDAIFEARVREHLLWPPQKLDVMTRSARAMVCAEGQAQVLARLCAKFPLSEEEIEWLRRGRNASGRGPKRVSPGVYRDATSFECLLGFLHFKDPARLREVLDFVLEGLSHDA</sequence>
<dbReference type="SUPFAM" id="SSF69065">
    <property type="entry name" value="RNase III domain-like"/>
    <property type="match status" value="1"/>
</dbReference>
<evidence type="ECO:0000256" key="1">
    <source>
        <dbReference type="ARBA" id="ARBA00022722"/>
    </source>
</evidence>
<gene>
    <name evidence="6" type="ORF">AB1Y20_005436</name>
</gene>
<evidence type="ECO:0000256" key="4">
    <source>
        <dbReference type="SAM" id="SignalP"/>
    </source>
</evidence>
<dbReference type="Gene3D" id="1.10.1520.10">
    <property type="entry name" value="Ribonuclease III domain"/>
    <property type="match status" value="1"/>
</dbReference>
<feature type="domain" description="RNase III" evidence="5">
    <location>
        <begin position="50"/>
        <end position="146"/>
    </location>
</feature>
<dbReference type="InterPro" id="IPR000999">
    <property type="entry name" value="RNase_III_dom"/>
</dbReference>
<dbReference type="Pfam" id="PF00636">
    <property type="entry name" value="Ribonuclease_3"/>
    <property type="match status" value="1"/>
</dbReference>
<evidence type="ECO:0000256" key="2">
    <source>
        <dbReference type="ARBA" id="ARBA00022759"/>
    </source>
</evidence>
<name>A0AB34J5S3_PRYPA</name>
<dbReference type="AlphaFoldDB" id="A0AB34J5S3"/>
<comment type="caution">
    <text evidence="6">The sequence shown here is derived from an EMBL/GenBank/DDBJ whole genome shotgun (WGS) entry which is preliminary data.</text>
</comment>